<feature type="domain" description="ABC-type glycine betaine transport system substrate-binding" evidence="1">
    <location>
        <begin position="36"/>
        <end position="300"/>
    </location>
</feature>
<dbReference type="AlphaFoldDB" id="A0A4R5NTZ7"/>
<dbReference type="GO" id="GO:0022857">
    <property type="term" value="F:transmembrane transporter activity"/>
    <property type="evidence" value="ECO:0007669"/>
    <property type="project" value="InterPro"/>
</dbReference>
<keyword evidence="3" id="KW-1185">Reference proteome</keyword>
<dbReference type="Gene3D" id="3.40.190.120">
    <property type="entry name" value="Osmoprotection protein (prox), domain 2"/>
    <property type="match status" value="1"/>
</dbReference>
<dbReference type="RefSeq" id="WP_010619900.1">
    <property type="nucleotide sequence ID" value="NZ_CP042371.1"/>
</dbReference>
<evidence type="ECO:0000313" key="3">
    <source>
        <dbReference type="Proteomes" id="UP000294854"/>
    </source>
</evidence>
<reference evidence="2 3" key="1">
    <citation type="journal article" date="2019" name="Appl. Microbiol. Biotechnol.">
        <title>Uncovering carbohydrate metabolism through a genotype-phenotype association study of 56 lactic acid bacteria genomes.</title>
        <authorList>
            <person name="Buron-Moles G."/>
            <person name="Chailyan A."/>
            <person name="Dolejs I."/>
            <person name="Forster J."/>
            <person name="Miks M.H."/>
        </authorList>
    </citation>
    <scope>NUCLEOTIDE SEQUENCE [LARGE SCALE GENOMIC DNA]</scope>
    <source>
        <strain evidence="2 3">ATCC 49373</strain>
    </source>
</reference>
<dbReference type="EMBL" id="PUFO01000010">
    <property type="protein sequence ID" value="TDG80410.1"/>
    <property type="molecule type" value="Genomic_DNA"/>
</dbReference>
<evidence type="ECO:0000259" key="1">
    <source>
        <dbReference type="Pfam" id="PF04069"/>
    </source>
</evidence>
<dbReference type="CDD" id="cd13608">
    <property type="entry name" value="PBP2_OpuCC_like"/>
    <property type="match status" value="1"/>
</dbReference>
<evidence type="ECO:0000313" key="2">
    <source>
        <dbReference type="EMBL" id="TDG80410.1"/>
    </source>
</evidence>
<name>A0A4R5NTZ7_9LACO</name>
<comment type="caution">
    <text evidence="2">The sequence shown here is derived from an EMBL/GenBank/DDBJ whole genome shotgun (WGS) entry which is preliminary data.</text>
</comment>
<dbReference type="STRING" id="1122149.FD44_GL001259"/>
<dbReference type="GO" id="GO:0043190">
    <property type="term" value="C:ATP-binding cassette (ABC) transporter complex"/>
    <property type="evidence" value="ECO:0007669"/>
    <property type="project" value="InterPro"/>
</dbReference>
<proteinExistence type="predicted"/>
<gene>
    <name evidence="2" type="ORF">C5L31_000776</name>
</gene>
<sequence length="310" mass="34888">MKISKRFFKFLIVCAGMILLLTGCGFPGLGGNQKETVKVASMTTTEQQIMTYMVKGMIEHYSNLNVEIVNNLGSASVSLNAMKRGDADISAVRYNGTDLTTVLGNNAEKDPTVVAKKVKQEFKDRFHMTYFKSYGFADTYAFMVTQKYAKEHNLQTISDLKKIAPEMTVGIDQSWLNRKGDGYSGFKKEYQMDFGKIYPMQIGLVYDALQAGKMDSVLGYSTDGRIGSYDLKILKDDRQFFPPYDASPVATDAILKKHPELRPILNRMVGKISLKTIQKLNYRVDDNLEEPQAVANEYLKAHDYFKGSDS</sequence>
<dbReference type="Proteomes" id="UP000294854">
    <property type="component" value="Unassembled WGS sequence"/>
</dbReference>
<dbReference type="SUPFAM" id="SSF53850">
    <property type="entry name" value="Periplasmic binding protein-like II"/>
    <property type="match status" value="1"/>
</dbReference>
<dbReference type="Pfam" id="PF04069">
    <property type="entry name" value="OpuAC"/>
    <property type="match status" value="1"/>
</dbReference>
<dbReference type="Gene3D" id="3.40.190.10">
    <property type="entry name" value="Periplasmic binding protein-like II"/>
    <property type="match status" value="1"/>
</dbReference>
<dbReference type="InterPro" id="IPR007210">
    <property type="entry name" value="ABC_Gly_betaine_transp_sub-bd"/>
</dbReference>
<accession>A0A4R5NTZ7</accession>
<organism evidence="2 3">
    <name type="scientific">Secundilactobacillus malefermentans</name>
    <dbReference type="NCBI Taxonomy" id="176292"/>
    <lineage>
        <taxon>Bacteria</taxon>
        <taxon>Bacillati</taxon>
        <taxon>Bacillota</taxon>
        <taxon>Bacilli</taxon>
        <taxon>Lactobacillales</taxon>
        <taxon>Lactobacillaceae</taxon>
        <taxon>Secundilactobacillus</taxon>
    </lineage>
</organism>
<dbReference type="PROSITE" id="PS51257">
    <property type="entry name" value="PROKAR_LIPOPROTEIN"/>
    <property type="match status" value="1"/>
</dbReference>
<protein>
    <recommendedName>
        <fullName evidence="1">ABC-type glycine betaine transport system substrate-binding domain-containing protein</fullName>
    </recommendedName>
</protein>